<dbReference type="EMBL" id="CAFBPN010000041">
    <property type="protein sequence ID" value="CAB5021243.1"/>
    <property type="molecule type" value="Genomic_DNA"/>
</dbReference>
<dbReference type="PANTHER" id="PTHR31760:SF0">
    <property type="entry name" value="S-ADENOSYL-L-METHIONINE-DEPENDENT METHYLTRANSFERASES SUPERFAMILY PROTEIN"/>
    <property type="match status" value="1"/>
</dbReference>
<gene>
    <name evidence="4" type="ORF">UFOPK4098_00879</name>
    <name evidence="5" type="ORF">UFOPK4347_01315</name>
</gene>
<keyword evidence="3" id="KW-0808">Transferase</keyword>
<dbReference type="GO" id="GO:0005829">
    <property type="term" value="C:cytosol"/>
    <property type="evidence" value="ECO:0007669"/>
    <property type="project" value="TreeGrafter"/>
</dbReference>
<proteinExistence type="predicted"/>
<name>A0A6J7QZK5_9ZZZZ</name>
<dbReference type="CDD" id="cd02440">
    <property type="entry name" value="AdoMet_MTases"/>
    <property type="match status" value="1"/>
</dbReference>
<evidence type="ECO:0000313" key="5">
    <source>
        <dbReference type="EMBL" id="CAB5066898.1"/>
    </source>
</evidence>
<dbReference type="Gene3D" id="3.40.50.150">
    <property type="entry name" value="Vaccinia Virus protein VP39"/>
    <property type="match status" value="1"/>
</dbReference>
<dbReference type="Pfam" id="PF02527">
    <property type="entry name" value="GidB"/>
    <property type="match status" value="1"/>
</dbReference>
<sequence length="182" mass="19590">MARTVHEILTDAQRIGALGLRPISEVIEHAGAFAFALPDSCRHVVDLGSGAGVPGLVVAELRPELHITLVDRRAKRTDALERAVASLGWGNRVRVVCADVGALTRQDEWRETFDAAMSRGFGPHETTLKYSAALVRPGGSVLLSEPPAGSKNRWEEAVVAGAGLEGPELILHLARFTKKTER</sequence>
<evidence type="ECO:0000313" key="4">
    <source>
        <dbReference type="EMBL" id="CAB5021243.1"/>
    </source>
</evidence>
<dbReference type="SUPFAM" id="SSF53335">
    <property type="entry name" value="S-adenosyl-L-methionine-dependent methyltransferases"/>
    <property type="match status" value="1"/>
</dbReference>
<accession>A0A6J7QZK5</accession>
<protein>
    <submittedName>
        <fullName evidence="4">Unannotated protein</fullName>
    </submittedName>
</protein>
<dbReference type="PANTHER" id="PTHR31760">
    <property type="entry name" value="S-ADENOSYL-L-METHIONINE-DEPENDENT METHYLTRANSFERASES SUPERFAMILY PROTEIN"/>
    <property type="match status" value="1"/>
</dbReference>
<dbReference type="EMBL" id="CAFBQU010000041">
    <property type="protein sequence ID" value="CAB5066898.1"/>
    <property type="molecule type" value="Genomic_DNA"/>
</dbReference>
<organism evidence="4">
    <name type="scientific">freshwater metagenome</name>
    <dbReference type="NCBI Taxonomy" id="449393"/>
    <lineage>
        <taxon>unclassified sequences</taxon>
        <taxon>metagenomes</taxon>
        <taxon>ecological metagenomes</taxon>
    </lineage>
</organism>
<evidence type="ECO:0000256" key="3">
    <source>
        <dbReference type="ARBA" id="ARBA00022679"/>
    </source>
</evidence>
<reference evidence="4" key="1">
    <citation type="submission" date="2020-05" db="EMBL/GenBank/DDBJ databases">
        <authorList>
            <person name="Chiriac C."/>
            <person name="Salcher M."/>
            <person name="Ghai R."/>
            <person name="Kavagutti S V."/>
        </authorList>
    </citation>
    <scope>NUCLEOTIDE SEQUENCE</scope>
</reference>
<dbReference type="InterPro" id="IPR003682">
    <property type="entry name" value="rRNA_ssu_MeTfrase_G"/>
</dbReference>
<keyword evidence="1" id="KW-0963">Cytoplasm</keyword>
<keyword evidence="2" id="KW-0698">rRNA processing</keyword>
<evidence type="ECO:0000256" key="2">
    <source>
        <dbReference type="ARBA" id="ARBA00022552"/>
    </source>
</evidence>
<dbReference type="AlphaFoldDB" id="A0A6J7QZK5"/>
<evidence type="ECO:0000256" key="1">
    <source>
        <dbReference type="ARBA" id="ARBA00022490"/>
    </source>
</evidence>
<dbReference type="GO" id="GO:0070043">
    <property type="term" value="F:rRNA (guanine-N7-)-methyltransferase activity"/>
    <property type="evidence" value="ECO:0007669"/>
    <property type="project" value="TreeGrafter"/>
</dbReference>
<dbReference type="InterPro" id="IPR029063">
    <property type="entry name" value="SAM-dependent_MTases_sf"/>
</dbReference>